<sequence length="95" mass="10182">MALTEQEIRHVARLARLGLRDDEVERLGAELSSILAHVSAISALDLDDVPPTSHPLDLTNVLADDEPRPCLSTEEALLNAPDPAPEGFRVPPIGA</sequence>
<gene>
    <name evidence="1" type="primary">gatC</name>
    <name evidence="2" type="ORF">AVDCRST_MAG79-2325</name>
</gene>
<dbReference type="EC" id="6.3.5.-" evidence="1"/>
<accession>A0A6J4UEH4</accession>
<dbReference type="PANTHER" id="PTHR15004:SF0">
    <property type="entry name" value="GLUTAMYL-TRNA(GLN) AMIDOTRANSFERASE SUBUNIT C, MITOCHONDRIAL"/>
    <property type="match status" value="1"/>
</dbReference>
<comment type="function">
    <text evidence="1">Allows the formation of correctly charged Asn-tRNA(Asn) or Gln-tRNA(Gln) through the transamidation of misacylated Asp-tRNA(Asn) or Glu-tRNA(Gln) in organisms which lack either or both of asparaginyl-tRNA or glutaminyl-tRNA synthetases. The reaction takes place in the presence of glutamine and ATP through an activated phospho-Asp-tRNA(Asn) or phospho-Glu-tRNA(Gln).</text>
</comment>
<comment type="catalytic activity">
    <reaction evidence="1">
        <text>L-glutamyl-tRNA(Gln) + L-glutamine + ATP + H2O = L-glutaminyl-tRNA(Gln) + L-glutamate + ADP + phosphate + H(+)</text>
        <dbReference type="Rhea" id="RHEA:17521"/>
        <dbReference type="Rhea" id="RHEA-COMP:9681"/>
        <dbReference type="Rhea" id="RHEA-COMP:9684"/>
        <dbReference type="ChEBI" id="CHEBI:15377"/>
        <dbReference type="ChEBI" id="CHEBI:15378"/>
        <dbReference type="ChEBI" id="CHEBI:29985"/>
        <dbReference type="ChEBI" id="CHEBI:30616"/>
        <dbReference type="ChEBI" id="CHEBI:43474"/>
        <dbReference type="ChEBI" id="CHEBI:58359"/>
        <dbReference type="ChEBI" id="CHEBI:78520"/>
        <dbReference type="ChEBI" id="CHEBI:78521"/>
        <dbReference type="ChEBI" id="CHEBI:456216"/>
    </reaction>
</comment>
<comment type="subunit">
    <text evidence="1">Heterotrimer of A, B and C subunits.</text>
</comment>
<dbReference type="PANTHER" id="PTHR15004">
    <property type="entry name" value="GLUTAMYL-TRNA(GLN) AMIDOTRANSFERASE SUBUNIT C, MITOCHONDRIAL"/>
    <property type="match status" value="1"/>
</dbReference>
<dbReference type="GO" id="GO:0070681">
    <property type="term" value="P:glutaminyl-tRNAGln biosynthesis via transamidation"/>
    <property type="evidence" value="ECO:0007669"/>
    <property type="project" value="TreeGrafter"/>
</dbReference>
<dbReference type="AlphaFoldDB" id="A0A6J4UEH4"/>
<keyword evidence="1" id="KW-0648">Protein biosynthesis</keyword>
<dbReference type="GO" id="GO:0050567">
    <property type="term" value="F:glutaminyl-tRNA synthase (glutamine-hydrolyzing) activity"/>
    <property type="evidence" value="ECO:0007669"/>
    <property type="project" value="UniProtKB-UniRule"/>
</dbReference>
<dbReference type="EMBL" id="CADCWC010000348">
    <property type="protein sequence ID" value="CAA9546202.1"/>
    <property type="molecule type" value="Genomic_DNA"/>
</dbReference>
<organism evidence="2">
    <name type="scientific">uncultured Thermoleophilia bacterium</name>
    <dbReference type="NCBI Taxonomy" id="1497501"/>
    <lineage>
        <taxon>Bacteria</taxon>
        <taxon>Bacillati</taxon>
        <taxon>Actinomycetota</taxon>
        <taxon>Thermoleophilia</taxon>
        <taxon>environmental samples</taxon>
    </lineage>
</organism>
<evidence type="ECO:0000313" key="2">
    <source>
        <dbReference type="EMBL" id="CAA9546202.1"/>
    </source>
</evidence>
<dbReference type="SUPFAM" id="SSF141000">
    <property type="entry name" value="Glu-tRNAGln amidotransferase C subunit"/>
    <property type="match status" value="1"/>
</dbReference>
<dbReference type="GO" id="GO:0016740">
    <property type="term" value="F:transferase activity"/>
    <property type="evidence" value="ECO:0007669"/>
    <property type="project" value="UniProtKB-KW"/>
</dbReference>
<dbReference type="InterPro" id="IPR003837">
    <property type="entry name" value="GatC"/>
</dbReference>
<protein>
    <recommendedName>
        <fullName evidence="1">Aspartyl/glutamyl-tRNA(Asn/Gln) amidotransferase subunit C</fullName>
        <shortName evidence="1">Asp/Glu-ADT subunit C</shortName>
        <ecNumber evidence="1">6.3.5.-</ecNumber>
    </recommendedName>
</protein>
<keyword evidence="1 2" id="KW-0436">Ligase</keyword>
<name>A0A6J4UEH4_9ACTN</name>
<dbReference type="NCBIfam" id="TIGR00135">
    <property type="entry name" value="gatC"/>
    <property type="match status" value="1"/>
</dbReference>
<keyword evidence="2" id="KW-0808">Transferase</keyword>
<keyword evidence="1" id="KW-0547">Nucleotide-binding</keyword>
<dbReference type="GO" id="GO:0006412">
    <property type="term" value="P:translation"/>
    <property type="evidence" value="ECO:0007669"/>
    <property type="project" value="UniProtKB-UniRule"/>
</dbReference>
<evidence type="ECO:0000256" key="1">
    <source>
        <dbReference type="HAMAP-Rule" id="MF_00122"/>
    </source>
</evidence>
<comment type="catalytic activity">
    <reaction evidence="1">
        <text>L-aspartyl-tRNA(Asn) + L-glutamine + ATP + H2O = L-asparaginyl-tRNA(Asn) + L-glutamate + ADP + phosphate + 2 H(+)</text>
        <dbReference type="Rhea" id="RHEA:14513"/>
        <dbReference type="Rhea" id="RHEA-COMP:9674"/>
        <dbReference type="Rhea" id="RHEA-COMP:9677"/>
        <dbReference type="ChEBI" id="CHEBI:15377"/>
        <dbReference type="ChEBI" id="CHEBI:15378"/>
        <dbReference type="ChEBI" id="CHEBI:29985"/>
        <dbReference type="ChEBI" id="CHEBI:30616"/>
        <dbReference type="ChEBI" id="CHEBI:43474"/>
        <dbReference type="ChEBI" id="CHEBI:58359"/>
        <dbReference type="ChEBI" id="CHEBI:78515"/>
        <dbReference type="ChEBI" id="CHEBI:78516"/>
        <dbReference type="ChEBI" id="CHEBI:456216"/>
    </reaction>
</comment>
<reference evidence="2" key="1">
    <citation type="submission" date="2020-02" db="EMBL/GenBank/DDBJ databases">
        <authorList>
            <person name="Meier V. D."/>
        </authorList>
    </citation>
    <scope>NUCLEOTIDE SEQUENCE</scope>
    <source>
        <strain evidence="2">AVDCRST_MAG79</strain>
    </source>
</reference>
<dbReference type="Pfam" id="PF02686">
    <property type="entry name" value="GatC"/>
    <property type="match status" value="1"/>
</dbReference>
<comment type="similarity">
    <text evidence="1">Belongs to the GatC family.</text>
</comment>
<dbReference type="GO" id="GO:0006450">
    <property type="term" value="P:regulation of translational fidelity"/>
    <property type="evidence" value="ECO:0007669"/>
    <property type="project" value="InterPro"/>
</dbReference>
<keyword evidence="1" id="KW-0067">ATP-binding</keyword>
<dbReference type="InterPro" id="IPR036113">
    <property type="entry name" value="Asp/Glu-ADT_sf_sub_c"/>
</dbReference>
<dbReference type="HAMAP" id="MF_00122">
    <property type="entry name" value="GatC"/>
    <property type="match status" value="1"/>
</dbReference>
<dbReference type="GO" id="GO:0005524">
    <property type="term" value="F:ATP binding"/>
    <property type="evidence" value="ECO:0007669"/>
    <property type="project" value="UniProtKB-KW"/>
</dbReference>
<proteinExistence type="inferred from homology"/>
<dbReference type="Gene3D" id="1.10.20.60">
    <property type="entry name" value="Glu-tRNAGln amidotransferase C subunit, N-terminal domain"/>
    <property type="match status" value="1"/>
</dbReference>